<dbReference type="EMBL" id="CAJMWX010001052">
    <property type="protein sequence ID" value="CAE6460635.1"/>
    <property type="molecule type" value="Genomic_DNA"/>
</dbReference>
<evidence type="ECO:0000313" key="4">
    <source>
        <dbReference type="Proteomes" id="UP000663888"/>
    </source>
</evidence>
<keyword evidence="2" id="KW-0812">Transmembrane</keyword>
<proteinExistence type="predicted"/>
<reference evidence="3" key="1">
    <citation type="submission" date="2021-01" db="EMBL/GenBank/DDBJ databases">
        <authorList>
            <person name="Kaushik A."/>
        </authorList>
    </citation>
    <scope>NUCLEOTIDE SEQUENCE</scope>
    <source>
        <strain evidence="3">AG4-R118</strain>
    </source>
</reference>
<evidence type="ECO:0000313" key="3">
    <source>
        <dbReference type="EMBL" id="CAE6460635.1"/>
    </source>
</evidence>
<feature type="region of interest" description="Disordered" evidence="1">
    <location>
        <begin position="98"/>
        <end position="134"/>
    </location>
</feature>
<accession>A0A8H3GQN7</accession>
<organism evidence="3 4">
    <name type="scientific">Rhizoctonia solani</name>
    <dbReference type="NCBI Taxonomy" id="456999"/>
    <lineage>
        <taxon>Eukaryota</taxon>
        <taxon>Fungi</taxon>
        <taxon>Dikarya</taxon>
        <taxon>Basidiomycota</taxon>
        <taxon>Agaricomycotina</taxon>
        <taxon>Agaricomycetes</taxon>
        <taxon>Cantharellales</taxon>
        <taxon>Ceratobasidiaceae</taxon>
        <taxon>Rhizoctonia</taxon>
    </lineage>
</organism>
<sequence>MVFSLFHPLDTENPITEPTLCGALIANMLAINIGGTVGTLVVGCASSEKHDSRRLSSNVQVVPPQAGRYTVGIIIAGIALVATVYLWRYLGSSVRIQARGRSSRQGGRSEAVAETQDGPQHGGNSGKSQPRHGRPAAVISTEIPSYHAPPPRRAMDRFMSLGKEPEELNNCTVADPKGSTTHFQRVIIAGRRMLKAWGWTLIDQPGPAVIYPPIRSPNPRSLHRSLHTGARDLGESFLALGQCIFLVVGVDTRGQKDAENDTKYLRQMFESALPSIPRFECIYGADATYTKIHETVLALLGEVRTISRPSQVLMLFTGTGDGNNTMCLSNGEVLSESDLSQWLSASPIDQINVPNISALFDICRMGAS</sequence>
<feature type="compositionally biased region" description="Low complexity" evidence="1">
    <location>
        <begin position="99"/>
        <end position="109"/>
    </location>
</feature>
<comment type="caution">
    <text evidence="3">The sequence shown here is derived from an EMBL/GenBank/DDBJ whole genome shotgun (WGS) entry which is preliminary data.</text>
</comment>
<keyword evidence="2" id="KW-0472">Membrane</keyword>
<evidence type="ECO:0000256" key="2">
    <source>
        <dbReference type="SAM" id="Phobius"/>
    </source>
</evidence>
<dbReference type="AlphaFoldDB" id="A0A8H3GQN7"/>
<keyword evidence="2" id="KW-1133">Transmembrane helix</keyword>
<protein>
    <submittedName>
        <fullName evidence="3">Uncharacterized protein</fullName>
    </submittedName>
</protein>
<name>A0A8H3GQN7_9AGAM</name>
<feature type="transmembrane region" description="Helical" evidence="2">
    <location>
        <begin position="20"/>
        <end position="45"/>
    </location>
</feature>
<dbReference type="Proteomes" id="UP000663888">
    <property type="component" value="Unassembled WGS sequence"/>
</dbReference>
<evidence type="ECO:0000256" key="1">
    <source>
        <dbReference type="SAM" id="MobiDB-lite"/>
    </source>
</evidence>
<gene>
    <name evidence="3" type="ORF">RDB_LOCUS89308</name>
</gene>
<feature type="transmembrane region" description="Helical" evidence="2">
    <location>
        <begin position="66"/>
        <end position="87"/>
    </location>
</feature>